<dbReference type="PANTHER" id="PTHR23302:SF45">
    <property type="entry name" value="TRANSMEMBRANE CHANNEL-LIKE PROTEIN 4"/>
    <property type="match status" value="1"/>
</dbReference>
<protein>
    <recommendedName>
        <fullName evidence="6">Transmembrane channel-like protein</fullName>
    </recommendedName>
</protein>
<reference evidence="8 9" key="1">
    <citation type="journal article" date="2014" name="Nature">
        <title>The genomic substrate for adaptive radiation in African cichlid fish.</title>
        <authorList>
            <person name="Brawand D."/>
            <person name="Wagner C.E."/>
            <person name="Li Y.I."/>
            <person name="Malinsky M."/>
            <person name="Keller I."/>
            <person name="Fan S."/>
            <person name="Simakov O."/>
            <person name="Ng A.Y."/>
            <person name="Lim Z.W."/>
            <person name="Bezault E."/>
            <person name="Turner-Maier J."/>
            <person name="Johnson J."/>
            <person name="Alcazar R."/>
            <person name="Noh H.J."/>
            <person name="Russell P."/>
            <person name="Aken B."/>
            <person name="Alfoldi J."/>
            <person name="Amemiya C."/>
            <person name="Azzouzi N."/>
            <person name="Baroiller J.F."/>
            <person name="Barloy-Hubler F."/>
            <person name="Berlin A."/>
            <person name="Bloomquist R."/>
            <person name="Carleton K.L."/>
            <person name="Conte M.A."/>
            <person name="D'Cotta H."/>
            <person name="Eshel O."/>
            <person name="Gaffney L."/>
            <person name="Galibert F."/>
            <person name="Gante H.F."/>
            <person name="Gnerre S."/>
            <person name="Greuter L."/>
            <person name="Guyon R."/>
            <person name="Haddad N.S."/>
            <person name="Haerty W."/>
            <person name="Harris R.M."/>
            <person name="Hofmann H.A."/>
            <person name="Hourlier T."/>
            <person name="Hulata G."/>
            <person name="Jaffe D.B."/>
            <person name="Lara M."/>
            <person name="Lee A.P."/>
            <person name="MacCallum I."/>
            <person name="Mwaiko S."/>
            <person name="Nikaido M."/>
            <person name="Nishihara H."/>
            <person name="Ozouf-Costaz C."/>
            <person name="Penman D.J."/>
            <person name="Przybylski D."/>
            <person name="Rakotomanga M."/>
            <person name="Renn S.C.P."/>
            <person name="Ribeiro F.J."/>
            <person name="Ron M."/>
            <person name="Salzburger W."/>
            <person name="Sanchez-Pulido L."/>
            <person name="Santos M.E."/>
            <person name="Searle S."/>
            <person name="Sharpe T."/>
            <person name="Swofford R."/>
            <person name="Tan F.J."/>
            <person name="Williams L."/>
            <person name="Young S."/>
            <person name="Yin S."/>
            <person name="Okada N."/>
            <person name="Kocher T.D."/>
            <person name="Miska E.A."/>
            <person name="Lander E.S."/>
            <person name="Venkatesh B."/>
            <person name="Fernald R.D."/>
            <person name="Meyer A."/>
            <person name="Ponting C.P."/>
            <person name="Streelman J.T."/>
            <person name="Lindblad-Toh K."/>
            <person name="Seehausen O."/>
            <person name="Di Palma F."/>
        </authorList>
    </citation>
    <scope>NUCLEOTIDE SEQUENCE</scope>
</reference>
<feature type="transmembrane region" description="Helical" evidence="6">
    <location>
        <begin position="166"/>
        <end position="187"/>
    </location>
</feature>
<evidence type="ECO:0000256" key="6">
    <source>
        <dbReference type="RuleBase" id="RU310713"/>
    </source>
</evidence>
<comment type="subcellular location">
    <subcellularLocation>
        <location evidence="1 6">Membrane</location>
        <topology evidence="1 6">Multi-pass membrane protein</topology>
    </subcellularLocation>
</comment>
<feature type="transmembrane region" description="Helical" evidence="6">
    <location>
        <begin position="451"/>
        <end position="476"/>
    </location>
</feature>
<dbReference type="InterPro" id="IPR012496">
    <property type="entry name" value="TMC_dom"/>
</dbReference>
<feature type="transmembrane region" description="Helical" evidence="6">
    <location>
        <begin position="497"/>
        <end position="516"/>
    </location>
</feature>
<evidence type="ECO:0000256" key="3">
    <source>
        <dbReference type="ARBA" id="ARBA00022692"/>
    </source>
</evidence>
<dbReference type="GO" id="GO:0008381">
    <property type="term" value="F:mechanosensitive monoatomic ion channel activity"/>
    <property type="evidence" value="ECO:0007669"/>
    <property type="project" value="TreeGrafter"/>
</dbReference>
<evidence type="ECO:0000256" key="5">
    <source>
        <dbReference type="ARBA" id="ARBA00023136"/>
    </source>
</evidence>
<feature type="transmembrane region" description="Helical" evidence="6">
    <location>
        <begin position="336"/>
        <end position="359"/>
    </location>
</feature>
<evidence type="ECO:0000313" key="9">
    <source>
        <dbReference type="Proteomes" id="UP000265160"/>
    </source>
</evidence>
<dbReference type="Pfam" id="PF07810">
    <property type="entry name" value="TMC"/>
    <property type="match status" value="1"/>
</dbReference>
<organism evidence="8 9">
    <name type="scientific">Maylandia zebra</name>
    <name type="common">zebra mbuna</name>
    <dbReference type="NCBI Taxonomy" id="106582"/>
    <lineage>
        <taxon>Eukaryota</taxon>
        <taxon>Metazoa</taxon>
        <taxon>Chordata</taxon>
        <taxon>Craniata</taxon>
        <taxon>Vertebrata</taxon>
        <taxon>Euteleostomi</taxon>
        <taxon>Actinopterygii</taxon>
        <taxon>Neopterygii</taxon>
        <taxon>Teleostei</taxon>
        <taxon>Neoteleostei</taxon>
        <taxon>Acanthomorphata</taxon>
        <taxon>Ovalentaria</taxon>
        <taxon>Cichlomorphae</taxon>
        <taxon>Cichliformes</taxon>
        <taxon>Cichlidae</taxon>
        <taxon>African cichlids</taxon>
        <taxon>Pseudocrenilabrinae</taxon>
        <taxon>Haplochromini</taxon>
        <taxon>Maylandia</taxon>
        <taxon>Maylandia zebra complex</taxon>
    </lineage>
</organism>
<dbReference type="GO" id="GO:0005886">
    <property type="term" value="C:plasma membrane"/>
    <property type="evidence" value="ECO:0007669"/>
    <property type="project" value="InterPro"/>
</dbReference>
<keyword evidence="3 6" id="KW-0812">Transmembrane</keyword>
<feature type="transmembrane region" description="Helical" evidence="6">
    <location>
        <begin position="84"/>
        <end position="108"/>
    </location>
</feature>
<evidence type="ECO:0000259" key="7">
    <source>
        <dbReference type="Pfam" id="PF07810"/>
    </source>
</evidence>
<dbReference type="Ensembl" id="ENSMZET00005022526.1">
    <property type="protein sequence ID" value="ENSMZEP00005021812.1"/>
    <property type="gene ID" value="ENSMZEG00005016343.1"/>
</dbReference>
<dbReference type="PANTHER" id="PTHR23302">
    <property type="entry name" value="TRANSMEMBRANE CHANNEL-RELATED"/>
    <property type="match status" value="1"/>
</dbReference>
<reference evidence="8" key="3">
    <citation type="submission" date="2025-09" db="UniProtKB">
        <authorList>
            <consortium name="Ensembl"/>
        </authorList>
    </citation>
    <scope>IDENTIFICATION</scope>
</reference>
<feature type="transmembrane region" description="Helical" evidence="6">
    <location>
        <begin position="254"/>
        <end position="279"/>
    </location>
</feature>
<keyword evidence="5 6" id="KW-0472">Membrane</keyword>
<feature type="transmembrane region" description="Helical" evidence="6">
    <location>
        <begin position="545"/>
        <end position="565"/>
    </location>
</feature>
<proteinExistence type="inferred from homology"/>
<dbReference type="STRING" id="106582.ENSMZEP00005021812"/>
<dbReference type="InterPro" id="IPR038900">
    <property type="entry name" value="TMC"/>
</dbReference>
<evidence type="ECO:0000313" key="8">
    <source>
        <dbReference type="Ensembl" id="ENSMZEP00005021812.1"/>
    </source>
</evidence>
<dbReference type="Proteomes" id="UP000265160">
    <property type="component" value="LG11"/>
</dbReference>
<keyword evidence="9" id="KW-1185">Reference proteome</keyword>
<dbReference type="GeneTree" id="ENSGT01050000244894"/>
<accession>A0A3P9CI31</accession>
<dbReference type="AlphaFoldDB" id="A0A3P9CI31"/>
<evidence type="ECO:0000256" key="1">
    <source>
        <dbReference type="ARBA" id="ARBA00004141"/>
    </source>
</evidence>
<name>A0A3P9CI31_9CICH</name>
<reference evidence="8" key="2">
    <citation type="submission" date="2025-08" db="UniProtKB">
        <authorList>
            <consortium name="Ensembl"/>
        </authorList>
    </citation>
    <scope>IDENTIFICATION</scope>
</reference>
<evidence type="ECO:0000256" key="4">
    <source>
        <dbReference type="ARBA" id="ARBA00022989"/>
    </source>
</evidence>
<comment type="similarity">
    <text evidence="2 6">Belongs to the TMC family.</text>
</comment>
<evidence type="ECO:0000256" key="2">
    <source>
        <dbReference type="ARBA" id="ARBA00006510"/>
    </source>
</evidence>
<feature type="transmembrane region" description="Helical" evidence="6">
    <location>
        <begin position="128"/>
        <end position="146"/>
    </location>
</feature>
<feature type="domain" description="TMC" evidence="7">
    <location>
        <begin position="385"/>
        <end position="494"/>
    </location>
</feature>
<keyword evidence="4 6" id="KW-1133">Transmembrane helix</keyword>
<sequence>MHRVYYRVHTTGHKEEEGGGHLWEKTVWTDETETYQNDGKKKVWRRRKTGHVWRQTTLSVTHGGGNVACTGIAARNFGGGVQSYFVFLRFLVVLNFVSFFLIAGFVLIPTFCLLEEIAQFSCFYSQPAKCNCILSWIFFSPLQGFMEYSYLFYGYYNITEMPNRDFFYNIPLAYILTAVFYFAFCLISRVAVATGSSTGVSSYSMIVFTGWDYSCLGDRATKLKQKNILYQLQVDLEEESRKRHKADLSTSKKVILYSLRVLMTFLSLGFIGGAFYGIYVTTQFSQVNDNRADEQGILGFIIQYLPSMVITAGNFVVPLLCDKIALVEQYFPSTTIILALLRAVFLRLVSLGVLLYTLWSQITCYPNELKGNCTLCGYNYKEFQCWETRVGQEMYKLTMFDLLITVAVFLLVEFPRRLVVDNCSCKPVQWVGRQEFVVPSNVLGLVYGQTVVWVGALFCPLLPAINTLKFVILFYCKKITLFQNCRPALRTFRSTTSTFFFLVVLLKLAVLIRPSYGCGPFHSSSTMWSTVPDSFNNLSNVTQEFLFFVGSQAFSIPLFALAMCVNSQYAICVMMTCILNSPYCAFHGVILCLSSPWQCGDVLCRSFSNCLWEKHCTAKSSA</sequence>